<evidence type="ECO:0000313" key="3">
    <source>
        <dbReference type="Proteomes" id="UP000000641"/>
    </source>
</evidence>
<dbReference type="KEGG" id="tpe:Tpen_0795"/>
<feature type="transmembrane region" description="Helical" evidence="1">
    <location>
        <begin position="757"/>
        <end position="775"/>
    </location>
</feature>
<feature type="transmembrane region" description="Helical" evidence="1">
    <location>
        <begin position="855"/>
        <end position="881"/>
    </location>
</feature>
<name>A1RYB7_THEPD</name>
<feature type="transmembrane region" description="Helical" evidence="1">
    <location>
        <begin position="818"/>
        <end position="835"/>
    </location>
</feature>
<proteinExistence type="predicted"/>
<dbReference type="GeneID" id="4601256"/>
<dbReference type="Gene3D" id="3.40.30.10">
    <property type="entry name" value="Glutaredoxin"/>
    <property type="match status" value="1"/>
</dbReference>
<protein>
    <submittedName>
        <fullName evidence="2">Cytochrome c biogenesis protein, transmembrane region</fullName>
    </submittedName>
</protein>
<evidence type="ECO:0000256" key="1">
    <source>
        <dbReference type="SAM" id="Phobius"/>
    </source>
</evidence>
<dbReference type="AlphaFoldDB" id="A1RYB7"/>
<dbReference type="eggNOG" id="arCOG02406">
    <property type="taxonomic scope" value="Archaea"/>
</dbReference>
<keyword evidence="1 2" id="KW-0812">Transmembrane</keyword>
<feature type="transmembrane region" description="Helical" evidence="1">
    <location>
        <begin position="729"/>
        <end position="751"/>
    </location>
</feature>
<sequence>MRVERGLAYSRVFALLAVLLFLAYAAVVLAEPYEKWVLAGRILGNSWSLDKAVVSPGGKFLAVVYRESGKTKIGLFTSDLAPVGTLDLSYIYGADAFFINDTHLLVAKNYNNNAGVPEASLTLYDVTKGRATLQVVLPGTQLSGIGKAFVAGRVLYVLTPKYILGIDVPTSRLSFIESPINRALQLLTVNQSVVSLTIETLCHVCLSLNEKVVSILRGTSKENYTYCHVLSLVRVGEYLGIVFDNNTIGVYRIDPKFSYVKSIRSEIVSASVSAPEYMYIYKVQAPDLKVRLTVFDPQKAAVYEVLLPLNYSKGDELRFAVLDSGFFVVANGRQFVAGNFTSGRVSQAIYSSLSSIQDLSVAPGVIVVRDYRGLEVYKLLQEPRNSTLMLEVVNEEGERVDSFTVKVNNTEYRGRGGTFNLSLPRAVYSVTVEAQGYVPSTFTVNLSSNEYRRVVLEKRKVTVRVHGESNAGQPELYLLSGAREVARGVGYLEARVVPGVYTLRVIFLNQTREWTVTITNDTEFFFFGFSQVAAPKPSEQFSNATSGGNKPLLVVVYGSDACQECRLTKQQLSRLGVNYTYKETSDRKVLEEYKELYDASVKGYQYSIPFTLVFKGQCLVAVVVGAQSDDAWRNILNLECSNTTLVVYGESRTRIPLNSTFFYAVVTKGLVAPLNHSAESQASVSQTALLALVVALAALDSVNPCTFMVFSALLLAASAFSGRRKAATTAAAFILAVYLCYFLLGLGLVRVVASLPVLRFLLVALTALMGVYMLLKSLGIQGFVAGALTPLTSIKPLRSLSERVNTIQKVLLEEARKGSIALGFAAGALVSFTLLPCSSGPYLVASVLLARLPALTGLALLAVYNLVFVLPLVAIAAAVILGGRLLLALESSTLKINLARRLLDALLGVALLLLSAWILYGSIFIYS</sequence>
<keyword evidence="1" id="KW-1133">Transmembrane helix</keyword>
<accession>A1RYB7</accession>
<dbReference type="EnsemblBacteria" id="ABL78197">
    <property type="protein sequence ID" value="ABL78197"/>
    <property type="gene ID" value="Tpen_0795"/>
</dbReference>
<keyword evidence="1" id="KW-0472">Membrane</keyword>
<dbReference type="RefSeq" id="WP_011752462.1">
    <property type="nucleotide sequence ID" value="NC_008698.1"/>
</dbReference>
<reference evidence="3" key="1">
    <citation type="journal article" date="2008" name="J. Bacteriol.">
        <title>Genome sequence of Thermofilum pendens reveals an exceptional loss of biosynthetic pathways without genome reduction.</title>
        <authorList>
            <person name="Anderson I."/>
            <person name="Rodriguez J."/>
            <person name="Susanti D."/>
            <person name="Porat I."/>
            <person name="Reich C."/>
            <person name="Ulrich L.E."/>
            <person name="Elkins J.G."/>
            <person name="Mavromatis K."/>
            <person name="Lykidis A."/>
            <person name="Kim E."/>
            <person name="Thompson L.S."/>
            <person name="Nolan M."/>
            <person name="Land M."/>
            <person name="Copeland A."/>
            <person name="Lapidus A."/>
            <person name="Lucas S."/>
            <person name="Detter C."/>
            <person name="Zhulin I.B."/>
            <person name="Olsen G.J."/>
            <person name="Whitman W."/>
            <person name="Mukhopadhyay B."/>
            <person name="Bristow J."/>
            <person name="Kyrpides N."/>
        </authorList>
    </citation>
    <scope>NUCLEOTIDE SEQUENCE [LARGE SCALE GENOMIC DNA]</scope>
    <source>
        <strain evidence="3">DSM 2475 / Hrk 5</strain>
    </source>
</reference>
<dbReference type="SUPFAM" id="SSF52833">
    <property type="entry name" value="Thioredoxin-like"/>
    <property type="match status" value="1"/>
</dbReference>
<evidence type="ECO:0000313" key="2">
    <source>
        <dbReference type="EMBL" id="ABL78197.1"/>
    </source>
</evidence>
<feature type="transmembrane region" description="Helical" evidence="1">
    <location>
        <begin position="902"/>
        <end position="926"/>
    </location>
</feature>
<organism evidence="2 3">
    <name type="scientific">Thermofilum pendens (strain DSM 2475 / Hrk 5)</name>
    <dbReference type="NCBI Taxonomy" id="368408"/>
    <lineage>
        <taxon>Archaea</taxon>
        <taxon>Thermoproteota</taxon>
        <taxon>Thermoprotei</taxon>
        <taxon>Thermofilales</taxon>
        <taxon>Thermofilaceae</taxon>
        <taxon>Thermofilum</taxon>
    </lineage>
</organism>
<dbReference type="OrthoDB" id="31576at2157"/>
<gene>
    <name evidence="2" type="ordered locus">Tpen_0795</name>
</gene>
<keyword evidence="3" id="KW-1185">Reference proteome</keyword>
<dbReference type="STRING" id="368408.Tpen_0795"/>
<feature type="transmembrane region" description="Helical" evidence="1">
    <location>
        <begin position="689"/>
        <end position="717"/>
    </location>
</feature>
<dbReference type="HOGENOM" id="CLU_315154_0_0_2"/>
<dbReference type="Proteomes" id="UP000000641">
    <property type="component" value="Chromosome"/>
</dbReference>
<dbReference type="InterPro" id="IPR036249">
    <property type="entry name" value="Thioredoxin-like_sf"/>
</dbReference>
<dbReference type="eggNOG" id="arCOG02087">
    <property type="taxonomic scope" value="Archaea"/>
</dbReference>
<dbReference type="EMBL" id="CP000505">
    <property type="protein sequence ID" value="ABL78197.1"/>
    <property type="molecule type" value="Genomic_DNA"/>
</dbReference>
<dbReference type="Gene3D" id="2.60.40.1120">
    <property type="entry name" value="Carboxypeptidase-like, regulatory domain"/>
    <property type="match status" value="1"/>
</dbReference>